<evidence type="ECO:0000313" key="2">
    <source>
        <dbReference type="EMBL" id="USW58124.1"/>
    </source>
</evidence>
<gene>
    <name evidence="2" type="ORF">Slin15195_G114430</name>
</gene>
<organism evidence="2 3">
    <name type="scientific">Septoria linicola</name>
    <dbReference type="NCBI Taxonomy" id="215465"/>
    <lineage>
        <taxon>Eukaryota</taxon>
        <taxon>Fungi</taxon>
        <taxon>Dikarya</taxon>
        <taxon>Ascomycota</taxon>
        <taxon>Pezizomycotina</taxon>
        <taxon>Dothideomycetes</taxon>
        <taxon>Dothideomycetidae</taxon>
        <taxon>Mycosphaerellales</taxon>
        <taxon>Mycosphaerellaceae</taxon>
        <taxon>Septoria</taxon>
    </lineage>
</organism>
<dbReference type="Proteomes" id="UP001056384">
    <property type="component" value="Chromosome 10"/>
</dbReference>
<evidence type="ECO:0000313" key="3">
    <source>
        <dbReference type="Proteomes" id="UP001056384"/>
    </source>
</evidence>
<reference evidence="2" key="1">
    <citation type="submission" date="2022-06" db="EMBL/GenBank/DDBJ databases">
        <title>Complete genome sequences of two strains of the flax pathogen Septoria linicola.</title>
        <authorList>
            <person name="Lapalu N."/>
            <person name="Simon A."/>
            <person name="Demenou B."/>
            <person name="Paumier D."/>
            <person name="Guillot M.-P."/>
            <person name="Gout L."/>
            <person name="Valade R."/>
        </authorList>
    </citation>
    <scope>NUCLEOTIDE SEQUENCE</scope>
    <source>
        <strain evidence="2">SE15195</strain>
    </source>
</reference>
<protein>
    <submittedName>
        <fullName evidence="2">Uncharacterized protein</fullName>
    </submittedName>
</protein>
<proteinExistence type="predicted"/>
<feature type="region of interest" description="Disordered" evidence="1">
    <location>
        <begin position="141"/>
        <end position="190"/>
    </location>
</feature>
<name>A0A9Q9EPW4_9PEZI</name>
<evidence type="ECO:0000256" key="1">
    <source>
        <dbReference type="SAM" id="MobiDB-lite"/>
    </source>
</evidence>
<feature type="region of interest" description="Disordered" evidence="1">
    <location>
        <begin position="313"/>
        <end position="332"/>
    </location>
</feature>
<keyword evidence="3" id="KW-1185">Reference proteome</keyword>
<feature type="compositionally biased region" description="Polar residues" evidence="1">
    <location>
        <begin position="152"/>
        <end position="168"/>
    </location>
</feature>
<dbReference type="AlphaFoldDB" id="A0A9Q9EPW4"/>
<sequence>MANTTNGQEASHHAELHDKLKLELQERGRVQAHCDDTKIQDIMATDYASNRDVQTSMQLLAQQQPGTCFFNLALKKTLCHAVSHQILCQTTGTSSACLDTIRINLRKAGADQSQEQTVVEQLRELASMVLAPLLSDGSGDDVNLASTPKAAQPSQSMSERPSTASPNLTKRGHTLDGASDAADPASKRSKLKQPVLATPRLIAPAAKLRELDLETFASSDLDQRKVLARRAFSLPIELYFHHLRHALPKLAMNYEQASLIWSKLTLPQTEQWEALLAQLHDGNIAAASTAGADLLTEHEILQKLAPPEVQLTETDNTRSTAKDKGSVHKADRSCTRISTRSRVRPNAVKSPFF</sequence>
<feature type="compositionally biased region" description="Basic and acidic residues" evidence="1">
    <location>
        <begin position="320"/>
        <end position="332"/>
    </location>
</feature>
<dbReference type="EMBL" id="CP099427">
    <property type="protein sequence ID" value="USW58124.1"/>
    <property type="molecule type" value="Genomic_DNA"/>
</dbReference>
<accession>A0A9Q9EPW4</accession>